<dbReference type="GO" id="GO:0006021">
    <property type="term" value="P:inositol biosynthetic process"/>
    <property type="evidence" value="ECO:0007669"/>
    <property type="project" value="UniProtKB-UniPathway"/>
</dbReference>
<comment type="catalytic activity">
    <reaction evidence="13">
        <text>beta-D-fructose 1-phosphate + H2O = D-fructose + phosphate</text>
        <dbReference type="Rhea" id="RHEA:35603"/>
        <dbReference type="ChEBI" id="CHEBI:15377"/>
        <dbReference type="ChEBI" id="CHEBI:37721"/>
        <dbReference type="ChEBI" id="CHEBI:43474"/>
        <dbReference type="ChEBI" id="CHEBI:138881"/>
    </reaction>
    <physiologicalReaction direction="left-to-right" evidence="13">
        <dbReference type="Rhea" id="RHEA:35604"/>
    </physiologicalReaction>
</comment>
<comment type="catalytic activity">
    <reaction evidence="21">
        <text>1D-myo-inositol 3-phosphate + H2O = myo-inositol + phosphate</text>
        <dbReference type="Rhea" id="RHEA:30739"/>
        <dbReference type="ChEBI" id="CHEBI:15377"/>
        <dbReference type="ChEBI" id="CHEBI:17268"/>
        <dbReference type="ChEBI" id="CHEBI:43474"/>
        <dbReference type="ChEBI" id="CHEBI:58401"/>
        <dbReference type="EC" id="3.1.3.25"/>
    </reaction>
    <physiologicalReaction direction="left-to-right" evidence="21">
        <dbReference type="Rhea" id="RHEA:30740"/>
    </physiologicalReaction>
</comment>
<keyword evidence="8 25" id="KW-0479">Metal-binding</keyword>
<evidence type="ECO:0000256" key="6">
    <source>
        <dbReference type="ARBA" id="ARBA00022490"/>
    </source>
</evidence>
<dbReference type="AlphaFoldDB" id="A0A8C4RSN5"/>
<comment type="cofactor">
    <cofactor evidence="1 25 26">
        <name>Mg(2+)</name>
        <dbReference type="ChEBI" id="CHEBI:18420"/>
    </cofactor>
</comment>
<reference evidence="27" key="2">
    <citation type="submission" date="2025-08" db="UniProtKB">
        <authorList>
            <consortium name="Ensembl"/>
        </authorList>
    </citation>
    <scope>IDENTIFICATION</scope>
</reference>
<evidence type="ECO:0000256" key="10">
    <source>
        <dbReference type="ARBA" id="ARBA00022842"/>
    </source>
</evidence>
<evidence type="ECO:0000313" key="27">
    <source>
        <dbReference type="Ensembl" id="ENSECRP00000006180.1"/>
    </source>
</evidence>
<dbReference type="Pfam" id="PF00459">
    <property type="entry name" value="Inositol_P"/>
    <property type="match status" value="1"/>
</dbReference>
<evidence type="ECO:0000256" key="2">
    <source>
        <dbReference type="ARBA" id="ARBA00004496"/>
    </source>
</evidence>
<evidence type="ECO:0000256" key="18">
    <source>
        <dbReference type="ARBA" id="ARBA00049898"/>
    </source>
</evidence>
<evidence type="ECO:0000256" key="14">
    <source>
        <dbReference type="ARBA" id="ARBA00049879"/>
    </source>
</evidence>
<keyword evidence="7" id="KW-0452">Lithium</keyword>
<dbReference type="GeneID" id="114653208"/>
<comment type="catalytic activity">
    <reaction evidence="16">
        <text>alpha-D-galactose 1-phosphate + H2O = D-galactose + phosphate</text>
        <dbReference type="Rhea" id="RHEA:29315"/>
        <dbReference type="ChEBI" id="CHEBI:4139"/>
        <dbReference type="ChEBI" id="CHEBI:15377"/>
        <dbReference type="ChEBI" id="CHEBI:43474"/>
        <dbReference type="ChEBI" id="CHEBI:58336"/>
        <dbReference type="EC" id="3.1.3.94"/>
    </reaction>
    <physiologicalReaction direction="left-to-right" evidence="16">
        <dbReference type="Rhea" id="RHEA:29316"/>
    </physiologicalReaction>
</comment>
<evidence type="ECO:0000313" key="28">
    <source>
        <dbReference type="Proteomes" id="UP000694620"/>
    </source>
</evidence>
<dbReference type="OrthoDB" id="10254945at2759"/>
<dbReference type="RefSeq" id="XP_028659228.1">
    <property type="nucleotide sequence ID" value="XM_028803395.2"/>
</dbReference>
<dbReference type="Gene3D" id="3.30.540.10">
    <property type="entry name" value="Fructose-1,6-Bisphosphatase, subunit A, domain 1"/>
    <property type="match status" value="1"/>
</dbReference>
<keyword evidence="9 26" id="KW-0378">Hydrolase</keyword>
<dbReference type="InterPro" id="IPR020552">
    <property type="entry name" value="Inositol_monoPase_Li-sen"/>
</dbReference>
<evidence type="ECO:0000256" key="24">
    <source>
        <dbReference type="ARBA" id="ARBA00049927"/>
    </source>
</evidence>
<feature type="binding site" evidence="25">
    <location>
        <position position="92"/>
    </location>
    <ligand>
        <name>Mg(2+)</name>
        <dbReference type="ChEBI" id="CHEBI:18420"/>
        <label>1</label>
        <note>catalytic</note>
    </ligand>
</feature>
<evidence type="ECO:0000256" key="17">
    <source>
        <dbReference type="ARBA" id="ARBA00049895"/>
    </source>
</evidence>
<evidence type="ECO:0000256" key="7">
    <source>
        <dbReference type="ARBA" id="ARBA00022671"/>
    </source>
</evidence>
<dbReference type="CDD" id="cd01639">
    <property type="entry name" value="IMPase"/>
    <property type="match status" value="1"/>
</dbReference>
<proteinExistence type="inferred from homology"/>
<dbReference type="GO" id="GO:0008934">
    <property type="term" value="F:inositol monophosphate 1-phosphatase activity"/>
    <property type="evidence" value="ECO:0007669"/>
    <property type="project" value="InterPro"/>
</dbReference>
<evidence type="ECO:0000256" key="3">
    <source>
        <dbReference type="ARBA" id="ARBA00005152"/>
    </source>
</evidence>
<keyword evidence="28" id="KW-1185">Reference proteome</keyword>
<sequence>MEDPWQVCMDYATHVARKAGEMIRAALKNEMTVMLKSSPADLVTETDQKVESMIISSIKEKFPSHSFIGEESVAAGVKSTFTDNPTWIIDPIDGTTNFVHRFPFVAVSIGFAVKKELEFGIVYSCVEDKMYTGRKGKGAFCNGQPLKVSEQQDITKSLILTELGSSRTPEVMKTILSNMDRLLSIPVHGLRAVGSAAVNTCLVATGAVEAYYEIGIHCWDIAAGAVIVQEAGGIVLDVNGGPLDLMSRRIIAANSQAIGQRIAKEIQAFSCERDDAE</sequence>
<accession>A0A8C4RSN5</accession>
<dbReference type="SUPFAM" id="SSF56655">
    <property type="entry name" value="Carbohydrate phosphatase"/>
    <property type="match status" value="1"/>
</dbReference>
<comment type="catalytic activity">
    <reaction evidence="22">
        <text>alpha-D-glucose 1-phosphate + H2O = D-glucose + phosphate</text>
        <dbReference type="Rhea" id="RHEA:19933"/>
        <dbReference type="ChEBI" id="CHEBI:4167"/>
        <dbReference type="ChEBI" id="CHEBI:15377"/>
        <dbReference type="ChEBI" id="CHEBI:43474"/>
        <dbReference type="ChEBI" id="CHEBI:58601"/>
    </reaction>
    <physiologicalReaction direction="left-to-right" evidence="22">
        <dbReference type="Rhea" id="RHEA:19934"/>
    </physiologicalReaction>
</comment>
<reference evidence="27" key="1">
    <citation type="submission" date="2021-06" db="EMBL/GenBank/DDBJ databases">
        <authorList>
            <consortium name="Wellcome Sanger Institute Data Sharing"/>
        </authorList>
    </citation>
    <scope>NUCLEOTIDE SEQUENCE [LARGE SCALE GENOMIC DNA]</scope>
</reference>
<dbReference type="PROSITE" id="PS00630">
    <property type="entry name" value="IMP_2"/>
    <property type="match status" value="1"/>
</dbReference>
<comment type="pathway">
    <text evidence="3 26">Polyol metabolism; myo-inositol biosynthesis; myo-inositol from D-glucose 6-phosphate: step 2/2.</text>
</comment>
<organism evidence="27 28">
    <name type="scientific">Erpetoichthys calabaricus</name>
    <name type="common">Rope fish</name>
    <name type="synonym">Calamoichthys calabaricus</name>
    <dbReference type="NCBI Taxonomy" id="27687"/>
    <lineage>
        <taxon>Eukaryota</taxon>
        <taxon>Metazoa</taxon>
        <taxon>Chordata</taxon>
        <taxon>Craniata</taxon>
        <taxon>Vertebrata</taxon>
        <taxon>Euteleostomi</taxon>
        <taxon>Actinopterygii</taxon>
        <taxon>Polypteriformes</taxon>
        <taxon>Polypteridae</taxon>
        <taxon>Erpetoichthys</taxon>
    </lineage>
</organism>
<comment type="catalytic activity">
    <reaction evidence="11">
        <text>1D-myo-inositol 4-phosphate + H2O = myo-inositol + phosphate</text>
        <dbReference type="Rhea" id="RHEA:30735"/>
        <dbReference type="ChEBI" id="CHEBI:15377"/>
        <dbReference type="ChEBI" id="CHEBI:17268"/>
        <dbReference type="ChEBI" id="CHEBI:43474"/>
        <dbReference type="ChEBI" id="CHEBI:58469"/>
        <dbReference type="EC" id="3.1.3.25"/>
    </reaction>
    <physiologicalReaction direction="left-to-right" evidence="11">
        <dbReference type="Rhea" id="RHEA:30736"/>
    </physiologicalReaction>
</comment>
<dbReference type="GeneTree" id="ENSGT00940000154634"/>
<comment type="catalytic activity">
    <reaction evidence="20">
        <text>a myo-inositol phosphate + H2O = myo-inositol + phosphate</text>
        <dbReference type="Rhea" id="RHEA:24056"/>
        <dbReference type="ChEBI" id="CHEBI:15377"/>
        <dbReference type="ChEBI" id="CHEBI:17268"/>
        <dbReference type="ChEBI" id="CHEBI:43474"/>
        <dbReference type="ChEBI" id="CHEBI:84139"/>
        <dbReference type="EC" id="3.1.3.25"/>
    </reaction>
    <physiologicalReaction direction="left-to-right" evidence="20">
        <dbReference type="Rhea" id="RHEA:24057"/>
    </physiologicalReaction>
</comment>
<evidence type="ECO:0000256" key="5">
    <source>
        <dbReference type="ARBA" id="ARBA00011738"/>
    </source>
</evidence>
<comment type="subunit">
    <text evidence="5">Homodimer.</text>
</comment>
<evidence type="ECO:0000256" key="15">
    <source>
        <dbReference type="ARBA" id="ARBA00049888"/>
    </source>
</evidence>
<dbReference type="GO" id="GO:0046854">
    <property type="term" value="P:phosphatidylinositol phosphate biosynthetic process"/>
    <property type="evidence" value="ECO:0007669"/>
    <property type="project" value="InterPro"/>
</dbReference>
<evidence type="ECO:0000256" key="8">
    <source>
        <dbReference type="ARBA" id="ARBA00022723"/>
    </source>
</evidence>
<comment type="catalytic activity">
    <reaction evidence="12">
        <text>1D-myo-inositol 5-phosphate + H2O = myo-inositol + phosphate</text>
        <dbReference type="Rhea" id="RHEA:44156"/>
        <dbReference type="ChEBI" id="CHEBI:15377"/>
        <dbReference type="ChEBI" id="CHEBI:17268"/>
        <dbReference type="ChEBI" id="CHEBI:43474"/>
        <dbReference type="ChEBI" id="CHEBI:84141"/>
        <dbReference type="EC" id="3.1.3.25"/>
    </reaction>
    <physiologicalReaction direction="left-to-right" evidence="12">
        <dbReference type="Rhea" id="RHEA:44157"/>
    </physiologicalReaction>
</comment>
<comment type="similarity">
    <text evidence="4 26">Belongs to the inositol monophosphatase superfamily.</text>
</comment>
<dbReference type="GO" id="GO:0007165">
    <property type="term" value="P:signal transduction"/>
    <property type="evidence" value="ECO:0007669"/>
    <property type="project" value="TreeGrafter"/>
</dbReference>
<comment type="catalytic activity">
    <reaction evidence="14">
        <text>1D-myo-inositol 1-phosphate + H2O = myo-inositol + phosphate</text>
        <dbReference type="Rhea" id="RHEA:27670"/>
        <dbReference type="ChEBI" id="CHEBI:15377"/>
        <dbReference type="ChEBI" id="CHEBI:17268"/>
        <dbReference type="ChEBI" id="CHEBI:43474"/>
        <dbReference type="ChEBI" id="CHEBI:58433"/>
        <dbReference type="EC" id="3.1.3.25"/>
    </reaction>
    <physiologicalReaction direction="left-to-right" evidence="14">
        <dbReference type="Rhea" id="RHEA:27671"/>
    </physiologicalReaction>
</comment>
<evidence type="ECO:0000256" key="16">
    <source>
        <dbReference type="ARBA" id="ARBA00049894"/>
    </source>
</evidence>
<evidence type="ECO:0000256" key="23">
    <source>
        <dbReference type="ARBA" id="ARBA00049925"/>
    </source>
</evidence>
<gene>
    <name evidence="27" type="primary">impa1</name>
</gene>
<keyword evidence="6" id="KW-0963">Cytoplasm</keyword>
<evidence type="ECO:0000256" key="1">
    <source>
        <dbReference type="ARBA" id="ARBA00001946"/>
    </source>
</evidence>
<evidence type="ECO:0000256" key="4">
    <source>
        <dbReference type="ARBA" id="ARBA00009759"/>
    </source>
</evidence>
<evidence type="ECO:0000256" key="25">
    <source>
        <dbReference type="PIRSR" id="PIRSR600760-2"/>
    </source>
</evidence>
<evidence type="ECO:0000256" key="19">
    <source>
        <dbReference type="ARBA" id="ARBA00049900"/>
    </source>
</evidence>
<comment type="catalytic activity">
    <reaction evidence="18">
        <text>adenosine 2'-phosphate + H2O = adenosine + phosphate</text>
        <dbReference type="Rhea" id="RHEA:37343"/>
        <dbReference type="ChEBI" id="CHEBI:15377"/>
        <dbReference type="ChEBI" id="CHEBI:16335"/>
        <dbReference type="ChEBI" id="CHEBI:43474"/>
        <dbReference type="ChEBI" id="CHEBI:77740"/>
    </reaction>
    <physiologicalReaction direction="left-to-right" evidence="18">
        <dbReference type="Rhea" id="RHEA:37344"/>
    </physiologicalReaction>
</comment>
<protein>
    <recommendedName>
        <fullName evidence="26">Inositol-1-monophosphatase</fullName>
        <ecNumber evidence="26">3.1.3.25</ecNumber>
    </recommendedName>
</protein>
<dbReference type="Ensembl" id="ENSECRT00000006279.1">
    <property type="protein sequence ID" value="ENSECRP00000006180.1"/>
    <property type="gene ID" value="ENSECRG00000004112.1"/>
</dbReference>
<evidence type="ECO:0000256" key="9">
    <source>
        <dbReference type="ARBA" id="ARBA00022801"/>
    </source>
</evidence>
<comment type="catalytic activity">
    <reaction evidence="17">
        <text>1D-myo-inositol 2-phosphate + H2O = myo-inositol + phosphate</text>
        <dbReference type="Rhea" id="RHEA:44152"/>
        <dbReference type="ChEBI" id="CHEBI:15377"/>
        <dbReference type="ChEBI" id="CHEBI:17268"/>
        <dbReference type="ChEBI" id="CHEBI:43474"/>
        <dbReference type="ChEBI" id="CHEBI:84142"/>
        <dbReference type="EC" id="3.1.3.25"/>
    </reaction>
    <physiologicalReaction direction="left-to-right" evidence="17">
        <dbReference type="Rhea" id="RHEA:44153"/>
    </physiologicalReaction>
</comment>
<evidence type="ECO:0000256" key="12">
    <source>
        <dbReference type="ARBA" id="ARBA00049866"/>
    </source>
</evidence>
<comment type="subcellular location">
    <subcellularLocation>
        <location evidence="2">Cytoplasm</location>
    </subcellularLocation>
</comment>
<dbReference type="GO" id="GO:0046872">
    <property type="term" value="F:metal ion binding"/>
    <property type="evidence" value="ECO:0007669"/>
    <property type="project" value="UniProtKB-KW"/>
</dbReference>
<dbReference type="FunFam" id="3.40.190.80:FF:000002">
    <property type="entry name" value="Inositol-1-monophosphatase"/>
    <property type="match status" value="1"/>
</dbReference>
<dbReference type="PRINTS" id="PR00378">
    <property type="entry name" value="LIIMPHPHTASE"/>
</dbReference>
<dbReference type="GO" id="GO:0005737">
    <property type="term" value="C:cytoplasm"/>
    <property type="evidence" value="ECO:0007669"/>
    <property type="project" value="UniProtKB-SubCell"/>
</dbReference>
<dbReference type="InterPro" id="IPR000760">
    <property type="entry name" value="Inositol_monophosphatase-like"/>
</dbReference>
<name>A0A8C4RSN5_ERPCA</name>
<evidence type="ECO:0000256" key="22">
    <source>
        <dbReference type="ARBA" id="ARBA00049919"/>
    </source>
</evidence>
<dbReference type="PANTHER" id="PTHR20854:SF26">
    <property type="entry name" value="INOSITOL MONOPHOSPHATASE 1"/>
    <property type="match status" value="1"/>
</dbReference>
<dbReference type="PROSITE" id="PS00629">
    <property type="entry name" value="IMP_1"/>
    <property type="match status" value="1"/>
</dbReference>
<comment type="catalytic activity">
    <reaction evidence="19">
        <text>scyllo-inositol 1-phosphate + H2O = scyllo-inositol + phosphate</text>
        <dbReference type="Rhea" id="RHEA:82131"/>
        <dbReference type="ChEBI" id="CHEBI:10642"/>
        <dbReference type="ChEBI" id="CHEBI:15377"/>
        <dbReference type="ChEBI" id="CHEBI:43474"/>
        <dbReference type="ChEBI" id="CHEBI:232087"/>
    </reaction>
    <physiologicalReaction direction="left-to-right" evidence="19">
        <dbReference type="Rhea" id="RHEA:82132"/>
    </physiologicalReaction>
</comment>
<comment type="catalytic activity">
    <reaction evidence="15">
        <text>D-glucose 6-phosphate + H2O = D-glucose + phosphate</text>
        <dbReference type="Rhea" id="RHEA:16689"/>
        <dbReference type="ChEBI" id="CHEBI:4167"/>
        <dbReference type="ChEBI" id="CHEBI:15377"/>
        <dbReference type="ChEBI" id="CHEBI:43474"/>
        <dbReference type="ChEBI" id="CHEBI:61548"/>
    </reaction>
    <physiologicalReaction direction="left-to-right" evidence="15">
        <dbReference type="Rhea" id="RHEA:16690"/>
    </physiologicalReaction>
</comment>
<keyword evidence="10 25" id="KW-0460">Magnesium</keyword>
<evidence type="ECO:0000256" key="26">
    <source>
        <dbReference type="RuleBase" id="RU364068"/>
    </source>
</evidence>
<evidence type="ECO:0000256" key="20">
    <source>
        <dbReference type="ARBA" id="ARBA00049907"/>
    </source>
</evidence>
<dbReference type="Gene3D" id="3.40.190.80">
    <property type="match status" value="1"/>
</dbReference>
<feature type="binding site" evidence="25">
    <location>
        <position position="93"/>
    </location>
    <ligand>
        <name>Mg(2+)</name>
        <dbReference type="ChEBI" id="CHEBI:18420"/>
        <label>2</label>
    </ligand>
</feature>
<dbReference type="PRINTS" id="PR00377">
    <property type="entry name" value="IMPHPHTASES"/>
</dbReference>
<feature type="binding site" evidence="25">
    <location>
        <position position="70"/>
    </location>
    <ligand>
        <name>Mg(2+)</name>
        <dbReference type="ChEBI" id="CHEBI:18420"/>
        <label>1</label>
        <note>catalytic</note>
    </ligand>
</feature>
<feature type="binding site" evidence="25">
    <location>
        <position position="90"/>
    </location>
    <ligand>
        <name>Mg(2+)</name>
        <dbReference type="ChEBI" id="CHEBI:18420"/>
        <label>2</label>
    </ligand>
</feature>
<dbReference type="InterPro" id="IPR033942">
    <property type="entry name" value="IMPase"/>
</dbReference>
<dbReference type="FunFam" id="3.30.540.10:FF:000004">
    <property type="entry name" value="Inositol-1-monophosphatase"/>
    <property type="match status" value="1"/>
</dbReference>
<dbReference type="InterPro" id="IPR020550">
    <property type="entry name" value="Inositol_monophosphatase_CS"/>
</dbReference>
<dbReference type="InterPro" id="IPR020583">
    <property type="entry name" value="Inositol_monoP_metal-BS"/>
</dbReference>
<dbReference type="PANTHER" id="PTHR20854">
    <property type="entry name" value="INOSITOL MONOPHOSPHATASE"/>
    <property type="match status" value="1"/>
</dbReference>
<evidence type="ECO:0000256" key="11">
    <source>
        <dbReference type="ARBA" id="ARBA00049863"/>
    </source>
</evidence>
<comment type="catalytic activity">
    <reaction evidence="23">
        <text>glycerol 2-phosphate + H2O = glycerol + phosphate</text>
        <dbReference type="Rhea" id="RHEA:13105"/>
        <dbReference type="ChEBI" id="CHEBI:15377"/>
        <dbReference type="ChEBI" id="CHEBI:17754"/>
        <dbReference type="ChEBI" id="CHEBI:43474"/>
        <dbReference type="ChEBI" id="CHEBI:58083"/>
    </reaction>
    <physiologicalReaction direction="left-to-right" evidence="23">
        <dbReference type="Rhea" id="RHEA:13106"/>
    </physiologicalReaction>
</comment>
<dbReference type="Proteomes" id="UP000694620">
    <property type="component" value="Chromosome 6"/>
</dbReference>
<feature type="binding site" evidence="25">
    <location>
        <position position="220"/>
    </location>
    <ligand>
        <name>Mg(2+)</name>
        <dbReference type="ChEBI" id="CHEBI:18420"/>
        <label>2</label>
    </ligand>
</feature>
<dbReference type="UniPathway" id="UPA00823">
    <property type="reaction ID" value="UER00788"/>
</dbReference>
<dbReference type="EC" id="3.1.3.25" evidence="26"/>
<comment type="catalytic activity">
    <reaction evidence="24">
        <text>1D-myo-inositol 6-phosphate + H2O = myo-inositol + phosphate</text>
        <dbReference type="Rhea" id="RHEA:44160"/>
        <dbReference type="ChEBI" id="CHEBI:15377"/>
        <dbReference type="ChEBI" id="CHEBI:17268"/>
        <dbReference type="ChEBI" id="CHEBI:43474"/>
        <dbReference type="ChEBI" id="CHEBI:64841"/>
        <dbReference type="EC" id="3.1.3.25"/>
    </reaction>
    <physiologicalReaction direction="left-to-right" evidence="24">
        <dbReference type="Rhea" id="RHEA:44161"/>
    </physiologicalReaction>
</comment>
<evidence type="ECO:0000256" key="13">
    <source>
        <dbReference type="ARBA" id="ARBA00049868"/>
    </source>
</evidence>
<evidence type="ECO:0000256" key="21">
    <source>
        <dbReference type="ARBA" id="ARBA00049917"/>
    </source>
</evidence>
<reference evidence="27" key="3">
    <citation type="submission" date="2025-09" db="UniProtKB">
        <authorList>
            <consortium name="Ensembl"/>
        </authorList>
    </citation>
    <scope>IDENTIFICATION</scope>
</reference>